<dbReference type="RefSeq" id="XP_051443133.1">
    <property type="nucleotide sequence ID" value="XM_051593414.1"/>
</dbReference>
<dbReference type="Proteomes" id="UP001206595">
    <property type="component" value="Unassembled WGS sequence"/>
</dbReference>
<reference evidence="2" key="2">
    <citation type="journal article" date="2022" name="Proc. Natl. Acad. Sci. U.S.A.">
        <title>Diploid-dominant life cycles characterize the early evolution of Fungi.</title>
        <authorList>
            <person name="Amses K.R."/>
            <person name="Simmons D.R."/>
            <person name="Longcore J.E."/>
            <person name="Mondo S.J."/>
            <person name="Seto K."/>
            <person name="Jeronimo G.H."/>
            <person name="Bonds A.E."/>
            <person name="Quandt C.A."/>
            <person name="Davis W.J."/>
            <person name="Chang Y."/>
            <person name="Federici B.A."/>
            <person name="Kuo A."/>
            <person name="LaButti K."/>
            <person name="Pangilinan J."/>
            <person name="Andreopoulos W."/>
            <person name="Tritt A."/>
            <person name="Riley R."/>
            <person name="Hundley H."/>
            <person name="Johnson J."/>
            <person name="Lipzen A."/>
            <person name="Barry K."/>
            <person name="Lang B.F."/>
            <person name="Cuomo C.A."/>
            <person name="Buchler N.E."/>
            <person name="Grigoriev I.V."/>
            <person name="Spatafora J.W."/>
            <person name="Stajich J.E."/>
            <person name="James T.Y."/>
        </authorList>
    </citation>
    <scope>NUCLEOTIDE SEQUENCE</scope>
    <source>
        <strain evidence="2">AG</strain>
    </source>
</reference>
<protein>
    <submittedName>
        <fullName evidence="2">Uncharacterized protein</fullName>
    </submittedName>
</protein>
<proteinExistence type="predicted"/>
<gene>
    <name evidence="2" type="ORF">K450DRAFT_281920</name>
</gene>
<keyword evidence="3" id="KW-1185">Reference proteome</keyword>
<reference evidence="2" key="1">
    <citation type="submission" date="2021-06" db="EMBL/GenBank/DDBJ databases">
        <authorList>
            <consortium name="DOE Joint Genome Institute"/>
            <person name="Mondo S.J."/>
            <person name="Amses K.R."/>
            <person name="Simmons D.R."/>
            <person name="Longcore J.E."/>
            <person name="Seto K."/>
            <person name="Alves G.H."/>
            <person name="Bonds A.E."/>
            <person name="Quandt C.A."/>
            <person name="Davis W.J."/>
            <person name="Chang Y."/>
            <person name="Letcher P.M."/>
            <person name="Powell M.J."/>
            <person name="Kuo A."/>
            <person name="Labutti K."/>
            <person name="Pangilinan J."/>
            <person name="Andreopoulos W."/>
            <person name="Tritt A."/>
            <person name="Riley R."/>
            <person name="Hundley H."/>
            <person name="Johnson J."/>
            <person name="Lipzen A."/>
            <person name="Barry K."/>
            <person name="Berbee M.L."/>
            <person name="Buchler N.E."/>
            <person name="Grigoriev I.V."/>
            <person name="Spatafora J.W."/>
            <person name="Stajich J.E."/>
            <person name="James T.Y."/>
        </authorList>
    </citation>
    <scope>NUCLEOTIDE SEQUENCE</scope>
    <source>
        <strain evidence="2">AG</strain>
    </source>
</reference>
<evidence type="ECO:0000313" key="3">
    <source>
        <dbReference type="Proteomes" id="UP001206595"/>
    </source>
</evidence>
<name>A0AAD5HCQ1_UMBRA</name>
<accession>A0AAD5HCQ1</accession>
<comment type="caution">
    <text evidence="2">The sequence shown here is derived from an EMBL/GenBank/DDBJ whole genome shotgun (WGS) entry which is preliminary data.</text>
</comment>
<sequence>MSVQLTQVDEISSNFIYPNGWNGGRSGKRLIQKVPKHVISEDPHVQLGSKLWSYVAMVVVINSILAYFSGSDQ</sequence>
<dbReference type="AlphaFoldDB" id="A0AAD5HCQ1"/>
<feature type="transmembrane region" description="Helical" evidence="1">
    <location>
        <begin position="51"/>
        <end position="70"/>
    </location>
</feature>
<evidence type="ECO:0000313" key="2">
    <source>
        <dbReference type="EMBL" id="KAI8578129.1"/>
    </source>
</evidence>
<dbReference type="EMBL" id="MU620932">
    <property type="protein sequence ID" value="KAI8578129.1"/>
    <property type="molecule type" value="Genomic_DNA"/>
</dbReference>
<keyword evidence="1" id="KW-0472">Membrane</keyword>
<organism evidence="2 3">
    <name type="scientific">Umbelopsis ramanniana AG</name>
    <dbReference type="NCBI Taxonomy" id="1314678"/>
    <lineage>
        <taxon>Eukaryota</taxon>
        <taxon>Fungi</taxon>
        <taxon>Fungi incertae sedis</taxon>
        <taxon>Mucoromycota</taxon>
        <taxon>Mucoromycotina</taxon>
        <taxon>Umbelopsidomycetes</taxon>
        <taxon>Umbelopsidales</taxon>
        <taxon>Umbelopsidaceae</taxon>
        <taxon>Umbelopsis</taxon>
    </lineage>
</organism>
<dbReference type="GeneID" id="75918756"/>
<keyword evidence="1" id="KW-0812">Transmembrane</keyword>
<keyword evidence="1" id="KW-1133">Transmembrane helix</keyword>
<evidence type="ECO:0000256" key="1">
    <source>
        <dbReference type="SAM" id="Phobius"/>
    </source>
</evidence>